<keyword evidence="3" id="KW-1185">Reference proteome</keyword>
<reference evidence="2" key="1">
    <citation type="submission" date="2023-03" db="EMBL/GenBank/DDBJ databases">
        <authorList>
            <person name="Steffen K."/>
            <person name="Cardenas P."/>
        </authorList>
    </citation>
    <scope>NUCLEOTIDE SEQUENCE</scope>
</reference>
<evidence type="ECO:0000313" key="2">
    <source>
        <dbReference type="EMBL" id="CAI8043581.1"/>
    </source>
</evidence>
<feature type="compositionally biased region" description="Acidic residues" evidence="1">
    <location>
        <begin position="66"/>
        <end position="76"/>
    </location>
</feature>
<sequence>QVHSACIGQLEEREANERVCTHRDLWHLVLAPRAVTHRQSVKSHVEQEREEEAVDGEALSPTPADGPEEEEEEEDEYGSKGRPIINHRWQRRTD</sequence>
<feature type="region of interest" description="Disordered" evidence="1">
    <location>
        <begin position="36"/>
        <end position="94"/>
    </location>
</feature>
<dbReference type="AlphaFoldDB" id="A0AA35TAX2"/>
<organism evidence="2 3">
    <name type="scientific">Geodia barretti</name>
    <name type="common">Barrett's horny sponge</name>
    <dbReference type="NCBI Taxonomy" id="519541"/>
    <lineage>
        <taxon>Eukaryota</taxon>
        <taxon>Metazoa</taxon>
        <taxon>Porifera</taxon>
        <taxon>Demospongiae</taxon>
        <taxon>Heteroscleromorpha</taxon>
        <taxon>Tetractinellida</taxon>
        <taxon>Astrophorina</taxon>
        <taxon>Geodiidae</taxon>
        <taxon>Geodia</taxon>
    </lineage>
</organism>
<dbReference type="Proteomes" id="UP001174909">
    <property type="component" value="Unassembled WGS sequence"/>
</dbReference>
<feature type="non-terminal residue" evidence="2">
    <location>
        <position position="1"/>
    </location>
</feature>
<evidence type="ECO:0000313" key="3">
    <source>
        <dbReference type="Proteomes" id="UP001174909"/>
    </source>
</evidence>
<protein>
    <submittedName>
        <fullName evidence="2">Uncharacterized protein</fullName>
    </submittedName>
</protein>
<comment type="caution">
    <text evidence="2">The sequence shown here is derived from an EMBL/GenBank/DDBJ whole genome shotgun (WGS) entry which is preliminary data.</text>
</comment>
<gene>
    <name evidence="2" type="ORF">GBAR_LOCUS24174</name>
</gene>
<proteinExistence type="predicted"/>
<name>A0AA35TAX2_GEOBA</name>
<accession>A0AA35TAX2</accession>
<evidence type="ECO:0000256" key="1">
    <source>
        <dbReference type="SAM" id="MobiDB-lite"/>
    </source>
</evidence>
<dbReference type="EMBL" id="CASHTH010003338">
    <property type="protein sequence ID" value="CAI8043581.1"/>
    <property type="molecule type" value="Genomic_DNA"/>
</dbReference>